<dbReference type="PANTHER" id="PTHR31306">
    <property type="entry name" value="ALPHA-1,6-MANNOSYLTRANSFERASE MNN11-RELATED"/>
    <property type="match status" value="1"/>
</dbReference>
<keyword evidence="4" id="KW-0472">Membrane</keyword>
<evidence type="ECO:0000256" key="1">
    <source>
        <dbReference type="ARBA" id="ARBA00005664"/>
    </source>
</evidence>
<organism evidence="5 6">
    <name type="scientific">Glomus cerebriforme</name>
    <dbReference type="NCBI Taxonomy" id="658196"/>
    <lineage>
        <taxon>Eukaryota</taxon>
        <taxon>Fungi</taxon>
        <taxon>Fungi incertae sedis</taxon>
        <taxon>Mucoromycota</taxon>
        <taxon>Glomeromycotina</taxon>
        <taxon>Glomeromycetes</taxon>
        <taxon>Glomerales</taxon>
        <taxon>Glomeraceae</taxon>
        <taxon>Glomus</taxon>
    </lineage>
</organism>
<gene>
    <name evidence="5" type="ORF">C1645_878046</name>
</gene>
<dbReference type="Gene3D" id="3.90.550.10">
    <property type="entry name" value="Spore Coat Polysaccharide Biosynthesis Protein SpsA, Chain A"/>
    <property type="match status" value="1"/>
</dbReference>
<comment type="caution">
    <text evidence="5">The sequence shown here is derived from an EMBL/GenBank/DDBJ whole genome shotgun (WGS) entry which is preliminary data.</text>
</comment>
<dbReference type="PANTHER" id="PTHR31306:SF4">
    <property type="entry name" value="ALPHA-1,2-GALACTOSYLTRANSFERASE"/>
    <property type="match status" value="1"/>
</dbReference>
<evidence type="ECO:0000256" key="4">
    <source>
        <dbReference type="SAM" id="Phobius"/>
    </source>
</evidence>
<evidence type="ECO:0000256" key="2">
    <source>
        <dbReference type="ARBA" id="ARBA00022676"/>
    </source>
</evidence>
<evidence type="ECO:0000313" key="6">
    <source>
        <dbReference type="Proteomes" id="UP000265703"/>
    </source>
</evidence>
<dbReference type="GO" id="GO:0006487">
    <property type="term" value="P:protein N-linked glycosylation"/>
    <property type="evidence" value="ECO:0007669"/>
    <property type="project" value="TreeGrafter"/>
</dbReference>
<keyword evidence="4" id="KW-1133">Transmembrane helix</keyword>
<proteinExistence type="inferred from homology"/>
<keyword evidence="6" id="KW-1185">Reference proteome</keyword>
<feature type="transmembrane region" description="Helical" evidence="4">
    <location>
        <begin position="30"/>
        <end position="49"/>
    </location>
</feature>
<dbReference type="InterPro" id="IPR008630">
    <property type="entry name" value="Glyco_trans_34"/>
</dbReference>
<protein>
    <submittedName>
        <fullName evidence="5">Glycosyltransferase Family 34 protein</fullName>
    </submittedName>
</protein>
<dbReference type="Pfam" id="PF05637">
    <property type="entry name" value="Glyco_transf_34"/>
    <property type="match status" value="1"/>
</dbReference>
<keyword evidence="2" id="KW-0328">Glycosyltransferase</keyword>
<dbReference type="EMBL" id="QKYT01000309">
    <property type="protein sequence ID" value="RIA87428.1"/>
    <property type="molecule type" value="Genomic_DNA"/>
</dbReference>
<keyword evidence="4" id="KW-0812">Transmembrane</keyword>
<keyword evidence="3 5" id="KW-0808">Transferase</keyword>
<reference evidence="5 6" key="1">
    <citation type="submission" date="2018-06" db="EMBL/GenBank/DDBJ databases">
        <title>Comparative genomics reveals the genomic features of Rhizophagus irregularis, R. cerebriforme, R. diaphanum and Gigaspora rosea, and their symbiotic lifestyle signature.</title>
        <authorList>
            <person name="Morin E."/>
            <person name="San Clemente H."/>
            <person name="Chen E.C.H."/>
            <person name="De La Providencia I."/>
            <person name="Hainaut M."/>
            <person name="Kuo A."/>
            <person name="Kohler A."/>
            <person name="Murat C."/>
            <person name="Tang N."/>
            <person name="Roy S."/>
            <person name="Loubradou J."/>
            <person name="Henrissat B."/>
            <person name="Grigoriev I.V."/>
            <person name="Corradi N."/>
            <person name="Roux C."/>
            <person name="Martin F.M."/>
        </authorList>
    </citation>
    <scope>NUCLEOTIDE SEQUENCE [LARGE SCALE GENOMIC DNA]</scope>
    <source>
        <strain evidence="5 6">DAOM 227022</strain>
    </source>
</reference>
<evidence type="ECO:0000256" key="3">
    <source>
        <dbReference type="ARBA" id="ARBA00022679"/>
    </source>
</evidence>
<dbReference type="SUPFAM" id="SSF53448">
    <property type="entry name" value="Nucleotide-diphospho-sugar transferases"/>
    <property type="match status" value="1"/>
</dbReference>
<dbReference type="Proteomes" id="UP000265703">
    <property type="component" value="Unassembled WGS sequence"/>
</dbReference>
<dbReference type="InterPro" id="IPR029044">
    <property type="entry name" value="Nucleotide-diphossugar_trans"/>
</dbReference>
<sequence>MKNSTIMNIEGQSNFLVDYAKYQFRKKTKLLPLLIVTFVIFLFAIPYYTKDFNTGSFINDFNDEYISPIPVKSSQDSKCPHYKIMLFISSEMEHIEKRMLMREELFGIADNLVPCMKQDTPEIFYKFLIKKKERIKDDDDFMRNFLSEQMEYNDIGEISPQGNDDWHQALLKHSKILQETCISFDHLVMIDEFTMINLEKLQNQISSSKIANQTISNTQKMVWGSFNSNITDEMAIIVGQSAIQPILDHSNYKSTNYTSILSRFYHHHFNHPNEKIPDDLILINDPISIVEWPNSIKSIPCVDCVIAIGHVYQDWEIRKIRDKLSIQVVIPCNVRTDIEMYSKNTSKLRPKIAVMTSSFLYKDNCMLEAAPISAQNKREYAEKHGYAFVSRSSEFVQQLYRKRNLVWGKIDAVEKVLPYYEWLIWLDMDAIFVNRSLSIESLLKMSEEKVGGKKEFSKINFIVARPIGDDMINAGVFLIRNSEWARDFIRAGIQARRDRAYRGMKEQQAMRDAIKRPNWKPNVLYLNGDDHTINTFPDRYVRGDYIVHYAPEEGCPANPVLGGITKVKLLEESPDNEVELPF</sequence>
<comment type="similarity">
    <text evidence="1">Belongs to the glycosyltransferase 34 family.</text>
</comment>
<dbReference type="STRING" id="658196.A0A397SN29"/>
<dbReference type="GO" id="GO:0016757">
    <property type="term" value="F:glycosyltransferase activity"/>
    <property type="evidence" value="ECO:0007669"/>
    <property type="project" value="UniProtKB-KW"/>
</dbReference>
<dbReference type="AlphaFoldDB" id="A0A397SN29"/>
<name>A0A397SN29_9GLOM</name>
<evidence type="ECO:0000313" key="5">
    <source>
        <dbReference type="EMBL" id="RIA87428.1"/>
    </source>
</evidence>
<dbReference type="GO" id="GO:0000139">
    <property type="term" value="C:Golgi membrane"/>
    <property type="evidence" value="ECO:0007669"/>
    <property type="project" value="TreeGrafter"/>
</dbReference>
<dbReference type="OrthoDB" id="205108at2759"/>
<accession>A0A397SN29</accession>